<dbReference type="EMBL" id="VKHP01000017">
    <property type="protein sequence ID" value="NEU95629.1"/>
    <property type="molecule type" value="Genomic_DNA"/>
</dbReference>
<evidence type="ECO:0000256" key="3">
    <source>
        <dbReference type="ARBA" id="ARBA00022741"/>
    </source>
</evidence>
<keyword evidence="2" id="KW-0813">Transport</keyword>
<evidence type="ECO:0000313" key="9">
    <source>
        <dbReference type="Proteomes" id="UP000468531"/>
    </source>
</evidence>
<dbReference type="PROSITE" id="PS00211">
    <property type="entry name" value="ABC_TRANSPORTER_1"/>
    <property type="match status" value="1"/>
</dbReference>
<accession>A0A6P1BBD6</accession>
<dbReference type="CDD" id="cd03224">
    <property type="entry name" value="ABC_TM1139_LivF_branched"/>
    <property type="match status" value="1"/>
</dbReference>
<organism evidence="8 9">
    <name type="scientific">Bradyrhizobium uaiense</name>
    <dbReference type="NCBI Taxonomy" id="2594946"/>
    <lineage>
        <taxon>Bacteria</taxon>
        <taxon>Pseudomonadati</taxon>
        <taxon>Pseudomonadota</taxon>
        <taxon>Alphaproteobacteria</taxon>
        <taxon>Hyphomicrobiales</taxon>
        <taxon>Nitrobacteraceae</taxon>
        <taxon>Bradyrhizobium</taxon>
    </lineage>
</organism>
<dbReference type="InterPro" id="IPR003593">
    <property type="entry name" value="AAA+_ATPase"/>
</dbReference>
<dbReference type="GO" id="GO:0016887">
    <property type="term" value="F:ATP hydrolysis activity"/>
    <property type="evidence" value="ECO:0007669"/>
    <property type="project" value="InterPro"/>
</dbReference>
<sequence>MLVVSNIRAGYDQIPVLHGVALSVTAGEVVALLGRNGAGKTTLLRTLAGELPVRGGLVRLDSQDVTKIRAYRRARAGIAHVPQGRGIFGRLTVEENLEVGTRAAIGRRKADVRDEVYEIFPVLRERRNQLAGTFSGGQQQMLAIARALCGQPKVLLLDEPSEGIQPNIVQQIAELVLKLAADKGIAVLLVEQNLEFVLHAASRCLVMDKGRIVHTGLTTEFRNEALLKELLAL</sequence>
<gene>
    <name evidence="8" type="ORF">FNJ47_07260</name>
</gene>
<dbReference type="PROSITE" id="PS50893">
    <property type="entry name" value="ABC_TRANSPORTER_2"/>
    <property type="match status" value="1"/>
</dbReference>
<dbReference type="GO" id="GO:0005524">
    <property type="term" value="F:ATP binding"/>
    <property type="evidence" value="ECO:0007669"/>
    <property type="project" value="UniProtKB-KW"/>
</dbReference>
<keyword evidence="4 8" id="KW-0067">ATP-binding</keyword>
<comment type="similarity">
    <text evidence="1">Belongs to the ABC transporter superfamily.</text>
</comment>
<evidence type="ECO:0000256" key="2">
    <source>
        <dbReference type="ARBA" id="ARBA00022448"/>
    </source>
</evidence>
<comment type="caution">
    <text evidence="8">The sequence shown here is derived from an EMBL/GenBank/DDBJ whole genome shotgun (WGS) entry which is preliminary data.</text>
</comment>
<evidence type="ECO:0000256" key="6">
    <source>
        <dbReference type="ARBA" id="ARBA00024722"/>
    </source>
</evidence>
<dbReference type="GO" id="GO:0015807">
    <property type="term" value="P:L-amino acid transport"/>
    <property type="evidence" value="ECO:0007669"/>
    <property type="project" value="TreeGrafter"/>
</dbReference>
<dbReference type="SMART" id="SM00382">
    <property type="entry name" value="AAA"/>
    <property type="match status" value="1"/>
</dbReference>
<dbReference type="InterPro" id="IPR003439">
    <property type="entry name" value="ABC_transporter-like_ATP-bd"/>
</dbReference>
<name>A0A6P1BBD6_9BRAD</name>
<evidence type="ECO:0000313" key="8">
    <source>
        <dbReference type="EMBL" id="NEU95629.1"/>
    </source>
</evidence>
<dbReference type="SUPFAM" id="SSF52540">
    <property type="entry name" value="P-loop containing nucleoside triphosphate hydrolases"/>
    <property type="match status" value="1"/>
</dbReference>
<dbReference type="PANTHER" id="PTHR43820">
    <property type="entry name" value="HIGH-AFFINITY BRANCHED-CHAIN AMINO ACID TRANSPORT ATP-BINDING PROTEIN LIVF"/>
    <property type="match status" value="1"/>
</dbReference>
<proteinExistence type="inferred from homology"/>
<dbReference type="PANTHER" id="PTHR43820:SF5">
    <property type="entry name" value="HIGH-AFFINITY BRANCHED-CHAIN AMINO ACID TRANSPORT ATP-BINDING PROTEIN"/>
    <property type="match status" value="1"/>
</dbReference>
<dbReference type="GO" id="GO:0015658">
    <property type="term" value="F:branched-chain amino acid transmembrane transporter activity"/>
    <property type="evidence" value="ECO:0007669"/>
    <property type="project" value="TreeGrafter"/>
</dbReference>
<evidence type="ECO:0000256" key="5">
    <source>
        <dbReference type="ARBA" id="ARBA00022970"/>
    </source>
</evidence>
<dbReference type="Proteomes" id="UP000468531">
    <property type="component" value="Unassembled WGS sequence"/>
</dbReference>
<dbReference type="InterPro" id="IPR052156">
    <property type="entry name" value="BCAA_Transport_ATP-bd_LivF"/>
</dbReference>
<reference evidence="8 9" key="1">
    <citation type="journal article" date="2020" name="Arch. Microbiol.">
        <title>Bradyrhizobium uaiense sp. nov., a new highly efficient cowpea symbiont.</title>
        <authorList>
            <person name="Cabral Michel D."/>
            <person name="Azarias Guimaraes A."/>
            <person name="Martins da Costa E."/>
            <person name="Soares de Carvalho T."/>
            <person name="Balsanelli E."/>
            <person name="Willems A."/>
            <person name="Maltempi de Souza E."/>
            <person name="de Souza Moreira F.M."/>
        </authorList>
    </citation>
    <scope>NUCLEOTIDE SEQUENCE [LARGE SCALE GENOMIC DNA]</scope>
    <source>
        <strain evidence="8 9">UFLA 03-164</strain>
    </source>
</reference>
<evidence type="ECO:0000256" key="4">
    <source>
        <dbReference type="ARBA" id="ARBA00022840"/>
    </source>
</evidence>
<evidence type="ECO:0000259" key="7">
    <source>
        <dbReference type="PROSITE" id="PS50893"/>
    </source>
</evidence>
<comment type="function">
    <text evidence="6">Involved in beta-(1--&gt;2)glucan export. Transmembrane domains (TMD) form a pore in the inner membrane and the ATP-binding domain (NBD) is responsible for energy generation.</text>
</comment>
<feature type="domain" description="ABC transporter" evidence="7">
    <location>
        <begin position="2"/>
        <end position="233"/>
    </location>
</feature>
<keyword evidence="5" id="KW-0029">Amino-acid transport</keyword>
<dbReference type="AlphaFoldDB" id="A0A6P1BBD6"/>
<dbReference type="Gene3D" id="3.40.50.300">
    <property type="entry name" value="P-loop containing nucleotide triphosphate hydrolases"/>
    <property type="match status" value="1"/>
</dbReference>
<protein>
    <submittedName>
        <fullName evidence="8">ABC transporter ATP-binding protein</fullName>
    </submittedName>
</protein>
<dbReference type="InterPro" id="IPR017871">
    <property type="entry name" value="ABC_transporter-like_CS"/>
</dbReference>
<dbReference type="Pfam" id="PF00005">
    <property type="entry name" value="ABC_tran"/>
    <property type="match status" value="1"/>
</dbReference>
<keyword evidence="3" id="KW-0547">Nucleotide-binding</keyword>
<keyword evidence="9" id="KW-1185">Reference proteome</keyword>
<evidence type="ECO:0000256" key="1">
    <source>
        <dbReference type="ARBA" id="ARBA00005417"/>
    </source>
</evidence>
<dbReference type="InterPro" id="IPR027417">
    <property type="entry name" value="P-loop_NTPase"/>
</dbReference>
<dbReference type="RefSeq" id="WP_163152036.1">
    <property type="nucleotide sequence ID" value="NZ_VKHP01000017.1"/>
</dbReference>